<organism evidence="15 16">
    <name type="scientific">Cordylochernes scorpioides</name>
    <dbReference type="NCBI Taxonomy" id="51811"/>
    <lineage>
        <taxon>Eukaryota</taxon>
        <taxon>Metazoa</taxon>
        <taxon>Ecdysozoa</taxon>
        <taxon>Arthropoda</taxon>
        <taxon>Chelicerata</taxon>
        <taxon>Arachnida</taxon>
        <taxon>Pseudoscorpiones</taxon>
        <taxon>Cheliferoidea</taxon>
        <taxon>Chernetidae</taxon>
        <taxon>Cordylochernes</taxon>
    </lineage>
</organism>
<dbReference type="SUPFAM" id="SSF56672">
    <property type="entry name" value="DNA/RNA polymerases"/>
    <property type="match status" value="2"/>
</dbReference>
<dbReference type="EC" id="2.7.7.49" evidence="1"/>
<dbReference type="InterPro" id="IPR012337">
    <property type="entry name" value="RNaseH-like_sf"/>
</dbReference>
<evidence type="ECO:0000256" key="9">
    <source>
        <dbReference type="SAM" id="MobiDB-lite"/>
    </source>
</evidence>
<feature type="domain" description="CCHC-type" evidence="10">
    <location>
        <begin position="2914"/>
        <end position="2929"/>
    </location>
</feature>
<keyword evidence="4" id="KW-0540">Nuclease</keyword>
<dbReference type="InterPro" id="IPR054465">
    <property type="entry name" value="Integrase_p58-like_C"/>
</dbReference>
<evidence type="ECO:0000313" key="16">
    <source>
        <dbReference type="Proteomes" id="UP001235939"/>
    </source>
</evidence>
<feature type="region of interest" description="Disordered" evidence="9">
    <location>
        <begin position="3722"/>
        <end position="3771"/>
    </location>
</feature>
<dbReference type="PANTHER" id="PTHR37984">
    <property type="entry name" value="PROTEIN CBG26694"/>
    <property type="match status" value="1"/>
</dbReference>
<evidence type="ECO:0000259" key="10">
    <source>
        <dbReference type="PROSITE" id="PS50158"/>
    </source>
</evidence>
<dbReference type="InterPro" id="IPR043502">
    <property type="entry name" value="DNA/RNA_pol_sf"/>
</dbReference>
<dbReference type="InterPro" id="IPR027267">
    <property type="entry name" value="AH/BAR_dom_sf"/>
</dbReference>
<feature type="domain" description="Integrase catalytic" evidence="13">
    <location>
        <begin position="1167"/>
        <end position="1326"/>
    </location>
</feature>
<dbReference type="InterPro" id="IPR041588">
    <property type="entry name" value="Integrase_H2C2"/>
</dbReference>
<evidence type="ECO:0000256" key="6">
    <source>
        <dbReference type="ARBA" id="ARBA00022801"/>
    </source>
</evidence>
<accession>A0ABY6JXV3</accession>
<dbReference type="InterPro" id="IPR001878">
    <property type="entry name" value="Znf_CCHC"/>
</dbReference>
<dbReference type="InterPro" id="IPR041373">
    <property type="entry name" value="RT_RNaseH"/>
</dbReference>
<dbReference type="InterPro" id="IPR021109">
    <property type="entry name" value="Peptidase_aspartic_dom_sf"/>
</dbReference>
<dbReference type="Gene3D" id="4.10.60.10">
    <property type="entry name" value="Zinc finger, CCHC-type"/>
    <property type="match status" value="1"/>
</dbReference>
<dbReference type="InterPro" id="IPR043128">
    <property type="entry name" value="Rev_trsase/Diguanyl_cyclase"/>
</dbReference>
<dbReference type="Pfam" id="PF17921">
    <property type="entry name" value="Integrase_H2C2"/>
    <property type="match status" value="1"/>
</dbReference>
<keyword evidence="8" id="KW-0862">Zinc</keyword>
<keyword evidence="8" id="KW-0863">Zinc-finger</keyword>
<feature type="non-terminal residue" evidence="15">
    <location>
        <position position="1"/>
    </location>
</feature>
<dbReference type="Pfam" id="PF00078">
    <property type="entry name" value="RVT_1"/>
    <property type="match status" value="2"/>
</dbReference>
<dbReference type="Pfam" id="PF00098">
    <property type="entry name" value="zf-CCHC"/>
    <property type="match status" value="1"/>
</dbReference>
<dbReference type="PANTHER" id="PTHR37984:SF5">
    <property type="entry name" value="PROTEIN NYNRIN-LIKE"/>
    <property type="match status" value="1"/>
</dbReference>
<dbReference type="InterPro" id="IPR004148">
    <property type="entry name" value="BAR_dom"/>
</dbReference>
<dbReference type="Gene3D" id="3.30.70.270">
    <property type="match status" value="4"/>
</dbReference>
<evidence type="ECO:0000256" key="2">
    <source>
        <dbReference type="ARBA" id="ARBA00022679"/>
    </source>
</evidence>
<dbReference type="Gene3D" id="1.10.340.70">
    <property type="match status" value="1"/>
</dbReference>
<dbReference type="InterPro" id="IPR001584">
    <property type="entry name" value="Integrase_cat-core"/>
</dbReference>
<dbReference type="SUPFAM" id="SSF53098">
    <property type="entry name" value="Ribonuclease H-like"/>
    <property type="match status" value="1"/>
</dbReference>
<evidence type="ECO:0000256" key="4">
    <source>
        <dbReference type="ARBA" id="ARBA00022722"/>
    </source>
</evidence>
<evidence type="ECO:0000256" key="7">
    <source>
        <dbReference type="ARBA" id="ARBA00022918"/>
    </source>
</evidence>
<feature type="domain" description="Peptidase A2" evidence="11">
    <location>
        <begin position="355"/>
        <end position="432"/>
    </location>
</feature>
<keyword evidence="7" id="KW-0695">RNA-directed DNA polymerase</keyword>
<evidence type="ECO:0000256" key="1">
    <source>
        <dbReference type="ARBA" id="ARBA00012493"/>
    </source>
</evidence>
<keyword evidence="5" id="KW-0255">Endonuclease</keyword>
<dbReference type="InterPro" id="IPR036875">
    <property type="entry name" value="Znf_CCHC_sf"/>
</dbReference>
<feature type="region of interest" description="Disordered" evidence="9">
    <location>
        <begin position="1"/>
        <end position="36"/>
    </location>
</feature>
<dbReference type="InterPro" id="IPR050951">
    <property type="entry name" value="Retrovirus_Pol_polyprotein"/>
</dbReference>
<dbReference type="Pfam" id="PF03114">
    <property type="entry name" value="BAR"/>
    <property type="match status" value="1"/>
</dbReference>
<dbReference type="PROSITE" id="PS00141">
    <property type="entry name" value="ASP_PROTEASE"/>
    <property type="match status" value="1"/>
</dbReference>
<dbReference type="Pfam" id="PF00665">
    <property type="entry name" value="rve"/>
    <property type="match status" value="1"/>
</dbReference>
<keyword evidence="3" id="KW-0548">Nucleotidyltransferase</keyword>
<dbReference type="InterPro" id="IPR005162">
    <property type="entry name" value="Retrotrans_gag_dom"/>
</dbReference>
<dbReference type="PROSITE" id="PS50175">
    <property type="entry name" value="ASP_PROT_RETROV"/>
    <property type="match status" value="1"/>
</dbReference>
<evidence type="ECO:0000256" key="5">
    <source>
        <dbReference type="ARBA" id="ARBA00022759"/>
    </source>
</evidence>
<evidence type="ECO:0000256" key="8">
    <source>
        <dbReference type="PROSITE-ProRule" id="PRU00047"/>
    </source>
</evidence>
<feature type="region of interest" description="Disordered" evidence="9">
    <location>
        <begin position="210"/>
        <end position="308"/>
    </location>
</feature>
<dbReference type="SMART" id="SM00343">
    <property type="entry name" value="ZnF_C2HC"/>
    <property type="match status" value="3"/>
</dbReference>
<gene>
    <name evidence="15" type="ORF">LAZ67_1004520</name>
</gene>
<dbReference type="InterPro" id="IPR001995">
    <property type="entry name" value="Peptidase_A2_cat"/>
</dbReference>
<dbReference type="Proteomes" id="UP001235939">
    <property type="component" value="Chromosome 01"/>
</dbReference>
<protein>
    <recommendedName>
        <fullName evidence="1">RNA-directed DNA polymerase</fullName>
        <ecNumber evidence="1">2.7.7.49</ecNumber>
    </recommendedName>
</protein>
<keyword evidence="2" id="KW-0808">Transferase</keyword>
<dbReference type="CDD" id="cd09274">
    <property type="entry name" value="RNase_HI_RT_Ty3"/>
    <property type="match status" value="2"/>
</dbReference>
<evidence type="ECO:0000313" key="15">
    <source>
        <dbReference type="EMBL" id="UYV61353.1"/>
    </source>
</evidence>
<dbReference type="Pfam" id="PF17917">
    <property type="entry name" value="RT_RNaseH"/>
    <property type="match status" value="2"/>
</dbReference>
<evidence type="ECO:0000259" key="12">
    <source>
        <dbReference type="PROSITE" id="PS50878"/>
    </source>
</evidence>
<dbReference type="Gene3D" id="3.30.420.10">
    <property type="entry name" value="Ribonuclease H-like superfamily/Ribonuclease H"/>
    <property type="match status" value="1"/>
</dbReference>
<dbReference type="PROSITE" id="PS50158">
    <property type="entry name" value="ZF_CCHC"/>
    <property type="match status" value="3"/>
</dbReference>
<sequence>MVETRSGKMQDTSEERLKTEESAKPQPSATIGRDASADPVVLNPNIDIPKYDGTEDPRPWIESLEEIGFLYHWAEYIISRYAAMNMIGSAKTWLDLHKISFTSWEHFKSRLIQDFGSDANKEELKMRLNRMQQWNEPAIRFAEDILVLCNKVDPQMEEENKINWVIGGLKKEYSFALYLNPPKNTNELLRLCKKMDLFENNYQERIEKSKVLYNGPRSPRSHHQEQWKNAPSFRRPDQNTSKPQAPAPRYYQNTPKPQAPAPRYYQNKPLPQVSAPRRFYTPIPEPKPVYPRKTYNKSPDSNRNRTEDGRPICFKCNKPGHVARYCRVNKSTINGIRKLDPRYKININVDKIGLCEALIDTGADLSVVDLRTALFAGREINSLTKTCSGPDGKKLDMVGSIILDLKIDDTELSHEFVVMDAHLRTLILGRDFLKKMNAKIDCKRETIKYNLMSNHDVSNYDLKKIKSTTDTVIPKLSIKLIRASIEAEDGEYVIEENNRMTQTNGLRLARSLLTVKDKKTHIWITNPYPRPLKIMKDQTLAYGSLPAGVNFIENKEKQNENDEIQFQINKNLSFKEQERLKQILAKYTDLFSSRLGRTSLAKHQIHTEDAKPIKHKPYRVSAKERTIIKDQIDEMLEEGIIRQSSSPWSFPVILVKKRDGKYRFCVDYRKLNEVTVKDVYPIPRIDDVMDTLQGSKYFSAIDLKSGYWQVEIEERDKEKTAFTTAHGLYEFNVMPFGLCNAPATFERNMDNVLGNLRWQICLCYLDDVIIYSSDFPTHIKRLEAVLRCFSESNLKLNAKKCRFAFEELEILGHITNQEGIKPAEYNIKAVRDFPQPKKAKEVQSFLGMCSYYRKFIKDFSLIADPLTSLIRKNVQFIWTGKQEEAFQNLKKALMNPPILGHFDPNAATCIHTDASNIGLGATLIQNIGGEEKVISYLSRTLSKPEQNYSTTEKECLAVVWSISKLRPYLYGRHFKIVTDHHALCWLKNLKDPTGRLARWALKIQEYNFEIIHKSGKKHLDADGLSRGPLPENEWDEDYERLFLNQIIDEKDDFIENIKENLSGNKRSITQNFKEENGCLYKKNPNPEGREWLLVVPKKRRKEIMSEYHNHMLNGHLGVARTTYRLKNKYYWPSMLKDVSEFVKTCHLCQSRKGSNQLPSGLLQPIPPANYPFERIGIDFVGPLPSTKRRRKWIIVLTDYYTKYAETKAVPEATVREVSTFLIEHIFLRHGAPRFLISDRGSQFTSNLMKEVMKMCKVKHCFTTSYHPQTNGLTERLNRTLINMISMYVNTDQKNWDEILPFITHAYNTTIQETTGYSPFFLLFGREPMSLLDDENIPTDCNIDDYDEYIENYLDKIARTRQVVIKNTEKTQERMKRNYDKKHNERIYEPGHLVAVWTPVRKIGKCEKLLRKYFGPYRILKKLSNVNYLIEPKDNPGQDPLIVHVSRLKPYFERIDEVTHEDFLSKTHPPLTALYRKKLPNKIITMEVDRKKSTISRPSNDSSPFEKTSSSSHISQKSKGVFKSLKGSLGRVKQKLMQNIGKADKSRDEVMEAYIETFNWQKKTVNKLQEHLKNYAHYAKSSHGAFQDLCEAFLMIYAREWAGHSSVESELRDLMNINHIYANRIHDDIVESVKRYASQFQSVSQKVSQLENKLTDYDAARYSLFNLQNAKHPEEEKIEKAKERVKNTWREFEPYQKDLCEELPKLHDSRIQLFTKDMFGLFEAERDFHTSSYPHFQKLCKVLEDLAKASENGSYDTPRRGPILNPPTEVFSDASSTKKPETPAEHPIEWEQLDDLVECDIVGRLKWERLDDLVECDIGGRLKWEQLDDLVECDIGGRLKWERLDDLVECDIGGRLKWEQLDDLVECDIGGRLKWEQLDDLVECDIGGRLKWEQLDDLVECDIGGRLKWERLDDLVECDIGGRLKWEQLDDLVECDIGGRLKWERLDDLVECDIGGRLKWERLDDLVECDIGGRLKWEQLDDLVECDIGGRLKWERLDDLVECDIGGRLKWEQLDDLVECDIGGRLKWEQLDDLVECDIGGRLKWEQLDDLVECDIGGRLKWERLDDLVECDIGGRLKWEQLDDLVECDIGGRLKWEQLDDLVECDIGGRLKWEQLDDLVECDIGGRLKWERLDDLVECDIGGRLKWEQLDDLVECDIGGRLKWEQLDDLVECDIGGRLKWERLDDLVECDIGGRLKWEQLDDLVECDIGGRLKWEQLDDLVECDIGGRLKWEQLDDLVECDIGGRLKWEQLDDLVECDIGGRLKWEQLDDLVECDIGGRLKWEQLDDLVECDIGGRLKWEQLDDLVECDIGGRLKWEQLDDLVECDIGGRLKWEQLDDLVECDIGGRLKWEQLDDLVECDIGGRLKWEQLDDLVECDIGGRLKWEQLDDLVECDIRGRLKWEQLDDLVECDIGGRLKWEQLDVLVECDIGGRLKWEQLDDLVECDIGGRLKWEQLDDLVECDIGGRLKWEQLDDLVECDIGDDLVECDIGGRLKWEQLDDLVECDIGGRLKWEQLDDLVECDIGGRLKWEQLDDLVECDIGAKVSKCDLSKLAYELGEVVPPESRIVDLKHLILNSQSYEEEFAKQLLETLIKDRERIEERERIEDRKRIEDRERKEQMVMEFELEKLRIQTTRGNNDTSRSTSNDAHYEIRKLMPKYESKDNDLSFYLILFERQAKRLGLDEDQWAFSLLGLLPYEMTQLIARETEEQSGDYRFVKRLLLKRYKLSPEQFRQKFEKHERSQKGSWRDFAFELRGYFNEWIEGMNVENFDALKDLSVTNQLKKKVPNVLRNHLIDDWTKLNNPDELADKLDEYENVRTEMGPPHWNAKHLIPPSFQQKSARFPNQSEVKETKQGTNVSGQDAARNEISETYPNTLRRMVNRTIRNDKGEPKCFNCNQFGHIARDCPAPRTTLTCRGCGQTGHKERNCTRPKEGLKVANLEVEGLETVPPDVYLKDVKIDNKETVKAMIDTGSSSCLMRESVARRISVDIEPDSTSLYGIGNQTAPAARTVGKTTVDLEIDGIVGREITVFIVNDDAQPYDLLIGRTWTDLPYVSFARIGKNLHIGYSSEFPFANLQEEIKSRRIELRATETVQLESDSINFTSAITDEVKDGYVLFTGVDDACVDSLLEVVDGKTTVPIISAGKGKLRVRKNQCVGRVELLNLDDIVVNLDVAEDSFQTKNEEKREGQDQMKRKRPILPEDINVNHSLTSKERQEILDVVNEYRDCFALGMEELGCTDVTKMDIKEVDGSKPVCLRPYKTTASEREAIREIVREWKDNGIVTETRSPYASPVLLVRKKTGDHRLVVDYRRLNIQTVKDKFPLPRIDDLLEGLRNAKFFTTLDLAHGYLQIPLTDKAKLKTAFITPDDTGQFERMIFGLANAPAEFQRLMHTVLGPLLNKKAFCYLDDVIIPAKDWREMIERLREVLERIRSAKLTLKPSKCEFGRREVEFLGYVISTGGLKPGPRKIKAIEEFPEPKNVHDIRRFLGLTNFFRRFVKDFARKAEPLSRLTKKGSQFEWKEEQRRSFGGLRKDLVEYPVLAHYNPELKTEVHCDASAEGLAGMVLQMDEDGKWRFVYCVSKKTTEAEKMYHSSKLKLMAIVWTLDRLRQFLVGIKFTVVTDCQALVYMNAKKTTNPQIARWYNLIQEYDFEIRHKPGEKMAHVDGMSRAPVDDPRDTMEEIAEKNLEVCLTITLEEQILMIQHSDPELRDLIQIFRKDPCDRTVGEQNRINDSATEESPDEEPEVEDTPRRNLRRSCNARFNRGRLKSRNGR</sequence>
<keyword evidence="8" id="KW-0479">Metal-binding</keyword>
<dbReference type="Pfam" id="PF13650">
    <property type="entry name" value="Asp_protease_2"/>
    <property type="match status" value="1"/>
</dbReference>
<keyword evidence="16" id="KW-1185">Reference proteome</keyword>
<feature type="domain" description="Reverse transcriptase" evidence="12">
    <location>
        <begin position="3276"/>
        <end position="3455"/>
    </location>
</feature>
<reference evidence="15 16" key="1">
    <citation type="submission" date="2022-01" db="EMBL/GenBank/DDBJ databases">
        <title>A chromosomal length assembly of Cordylochernes scorpioides.</title>
        <authorList>
            <person name="Zeh D."/>
            <person name="Zeh J."/>
        </authorList>
    </citation>
    <scope>NUCLEOTIDE SEQUENCE [LARGE SCALE GENOMIC DNA]</scope>
    <source>
        <strain evidence="15">IN4F17</strain>
        <tissue evidence="15">Whole Body</tissue>
    </source>
</reference>
<dbReference type="Pfam" id="PF00077">
    <property type="entry name" value="RVP"/>
    <property type="match status" value="1"/>
</dbReference>
<evidence type="ECO:0000259" key="13">
    <source>
        <dbReference type="PROSITE" id="PS50994"/>
    </source>
</evidence>
<dbReference type="Gene3D" id="2.40.70.10">
    <property type="entry name" value="Acid Proteases"/>
    <property type="match status" value="2"/>
</dbReference>
<dbReference type="CDD" id="cd00303">
    <property type="entry name" value="retropepsin_like"/>
    <property type="match status" value="2"/>
</dbReference>
<feature type="domain" description="CCHC-type" evidence="10">
    <location>
        <begin position="313"/>
        <end position="327"/>
    </location>
</feature>
<feature type="compositionally biased region" description="Low complexity" evidence="9">
    <location>
        <begin position="1506"/>
        <end position="1518"/>
    </location>
</feature>
<feature type="region of interest" description="Disordered" evidence="9">
    <location>
        <begin position="2842"/>
        <end position="2861"/>
    </location>
</feature>
<evidence type="ECO:0000256" key="3">
    <source>
        <dbReference type="ARBA" id="ARBA00022695"/>
    </source>
</evidence>
<feature type="compositionally biased region" description="Polar residues" evidence="9">
    <location>
        <begin position="1494"/>
        <end position="1505"/>
    </location>
</feature>
<dbReference type="SUPFAM" id="SSF57756">
    <property type="entry name" value="Retrovirus zinc finger-like domains"/>
    <property type="match status" value="2"/>
</dbReference>
<dbReference type="CDD" id="cd01647">
    <property type="entry name" value="RT_LTR"/>
    <property type="match status" value="2"/>
</dbReference>
<feature type="region of interest" description="Disordered" evidence="9">
    <location>
        <begin position="1488"/>
        <end position="1518"/>
    </location>
</feature>
<dbReference type="PROSITE" id="PS51021">
    <property type="entry name" value="BAR"/>
    <property type="match status" value="1"/>
</dbReference>
<dbReference type="SMART" id="SM00721">
    <property type="entry name" value="BAR"/>
    <property type="match status" value="1"/>
</dbReference>
<feature type="domain" description="CCHC-type" evidence="10">
    <location>
        <begin position="2891"/>
        <end position="2906"/>
    </location>
</feature>
<evidence type="ECO:0000259" key="11">
    <source>
        <dbReference type="PROSITE" id="PS50175"/>
    </source>
</evidence>
<dbReference type="InterPro" id="IPR001969">
    <property type="entry name" value="Aspartic_peptidase_AS"/>
</dbReference>
<dbReference type="PROSITE" id="PS50994">
    <property type="entry name" value="INTEGRASE"/>
    <property type="match status" value="1"/>
</dbReference>
<name>A0ABY6JXV3_9ARAC</name>
<keyword evidence="6" id="KW-0378">Hydrolase</keyword>
<dbReference type="InterPro" id="IPR036397">
    <property type="entry name" value="RNaseH_sf"/>
</dbReference>
<feature type="compositionally biased region" description="Basic residues" evidence="9">
    <location>
        <begin position="3761"/>
        <end position="3771"/>
    </location>
</feature>
<feature type="domain" description="Reverse transcriptase" evidence="12">
    <location>
        <begin position="636"/>
        <end position="815"/>
    </location>
</feature>
<dbReference type="InterPro" id="IPR018061">
    <property type="entry name" value="Retropepsins"/>
</dbReference>
<feature type="domain" description="BAR" evidence="14">
    <location>
        <begin position="1535"/>
        <end position="1751"/>
    </location>
</feature>
<dbReference type="EMBL" id="CP092863">
    <property type="protein sequence ID" value="UYV61353.1"/>
    <property type="molecule type" value="Genomic_DNA"/>
</dbReference>
<feature type="compositionally biased region" description="Acidic residues" evidence="9">
    <location>
        <begin position="3733"/>
        <end position="3745"/>
    </location>
</feature>
<dbReference type="SUPFAM" id="SSF50630">
    <property type="entry name" value="Acid proteases"/>
    <property type="match status" value="2"/>
</dbReference>
<proteinExistence type="predicted"/>
<dbReference type="Pfam" id="PF22938">
    <property type="entry name" value="Integrase_p58_C"/>
    <property type="match status" value="1"/>
</dbReference>
<dbReference type="PROSITE" id="PS50878">
    <property type="entry name" value="RT_POL"/>
    <property type="match status" value="2"/>
</dbReference>
<dbReference type="Pfam" id="PF03732">
    <property type="entry name" value="Retrotrans_gag"/>
    <property type="match status" value="1"/>
</dbReference>
<feature type="compositionally biased region" description="Basic and acidic residues" evidence="9">
    <location>
        <begin position="1"/>
        <end position="23"/>
    </location>
</feature>
<evidence type="ECO:0000259" key="14">
    <source>
        <dbReference type="PROSITE" id="PS51021"/>
    </source>
</evidence>
<feature type="region of interest" description="Disordered" evidence="9">
    <location>
        <begin position="1751"/>
        <end position="1783"/>
    </location>
</feature>
<dbReference type="SUPFAM" id="SSF103657">
    <property type="entry name" value="BAR/IMD domain-like"/>
    <property type="match status" value="1"/>
</dbReference>
<dbReference type="Gene3D" id="3.10.10.10">
    <property type="entry name" value="HIV Type 1 Reverse Transcriptase, subunit A, domain 1"/>
    <property type="match status" value="2"/>
</dbReference>
<dbReference type="InterPro" id="IPR000477">
    <property type="entry name" value="RT_dom"/>
</dbReference>
<dbReference type="Gene3D" id="1.20.1270.60">
    <property type="entry name" value="Arfaptin homology (AH) domain/BAR domain"/>
    <property type="match status" value="1"/>
</dbReference>